<dbReference type="SUPFAM" id="SSF52935">
    <property type="entry name" value="PK C-terminal domain-like"/>
    <property type="match status" value="1"/>
</dbReference>
<reference evidence="2" key="1">
    <citation type="journal article" date="2015" name="Nature">
        <title>Complex archaea that bridge the gap between prokaryotes and eukaryotes.</title>
        <authorList>
            <person name="Spang A."/>
            <person name="Saw J.H."/>
            <person name="Jorgensen S.L."/>
            <person name="Zaremba-Niedzwiedzka K."/>
            <person name="Martijn J."/>
            <person name="Lind A.E."/>
            <person name="van Eijk R."/>
            <person name="Schleper C."/>
            <person name="Guy L."/>
            <person name="Ettema T.J."/>
        </authorList>
    </citation>
    <scope>NUCLEOTIDE SEQUENCE</scope>
</reference>
<evidence type="ECO:0000313" key="2">
    <source>
        <dbReference type="EMBL" id="KKK69599.1"/>
    </source>
</evidence>
<comment type="caution">
    <text evidence="2">The sequence shown here is derived from an EMBL/GenBank/DDBJ whole genome shotgun (WGS) entry which is preliminary data.</text>
</comment>
<sequence>MIKREIIFFEKPGPSNTRATLEAVRERAKLLEIKKIVLATNTGDTALKAVDLLKELDVRIIAVTLHAGTWKTYGEPDWDKVRQAENLGVRFLTATHTLMGNIGSAIREKFGGLPDSELIAHTLYCFSQGMKVAVEITVMAADANLTSPEEEVIVIAGSDQGADTAVVIKPAYSNDFFDLKIREIIAMPR</sequence>
<dbReference type="Gene3D" id="3.40.1380.20">
    <property type="entry name" value="Pyruvate kinase, C-terminal domain"/>
    <property type="match status" value="1"/>
</dbReference>
<evidence type="ECO:0000259" key="1">
    <source>
        <dbReference type="Pfam" id="PF02887"/>
    </source>
</evidence>
<dbReference type="Pfam" id="PF02887">
    <property type="entry name" value="PK_C"/>
    <property type="match status" value="1"/>
</dbReference>
<dbReference type="EMBL" id="LAZR01058571">
    <property type="protein sequence ID" value="KKK69599.1"/>
    <property type="molecule type" value="Genomic_DNA"/>
</dbReference>
<dbReference type="InterPro" id="IPR015795">
    <property type="entry name" value="Pyrv_Knase_C"/>
</dbReference>
<dbReference type="InterPro" id="IPR015074">
    <property type="entry name" value="DUF1867"/>
</dbReference>
<dbReference type="PIRSF" id="PIRSF016138">
    <property type="entry name" value="UCP016138"/>
    <property type="match status" value="1"/>
</dbReference>
<feature type="domain" description="Pyruvate kinase C-terminal" evidence="1">
    <location>
        <begin position="19"/>
        <end position="167"/>
    </location>
</feature>
<protein>
    <recommendedName>
        <fullName evidence="1">Pyruvate kinase C-terminal domain-containing protein</fullName>
    </recommendedName>
</protein>
<dbReference type="AlphaFoldDB" id="A0A0F8ZT65"/>
<gene>
    <name evidence="2" type="ORF">LCGC14_2932420</name>
</gene>
<dbReference type="InterPro" id="IPR036918">
    <property type="entry name" value="Pyrv_Knase_C_sf"/>
</dbReference>
<organism evidence="2">
    <name type="scientific">marine sediment metagenome</name>
    <dbReference type="NCBI Taxonomy" id="412755"/>
    <lineage>
        <taxon>unclassified sequences</taxon>
        <taxon>metagenomes</taxon>
        <taxon>ecological metagenomes</taxon>
    </lineage>
</organism>
<proteinExistence type="predicted"/>
<name>A0A0F8ZT65_9ZZZZ</name>
<accession>A0A0F8ZT65</accession>